<accession>A0ABX7RP36</accession>
<dbReference type="PANTHER" id="PTHR40562">
    <property type="match status" value="1"/>
</dbReference>
<keyword evidence="10" id="KW-1185">Reference proteome</keyword>
<evidence type="ECO:0000256" key="3">
    <source>
        <dbReference type="ARBA" id="ARBA00023002"/>
    </source>
</evidence>
<proteinExistence type="predicted"/>
<dbReference type="InterPro" id="IPR017881">
    <property type="entry name" value="NirD"/>
</dbReference>
<dbReference type="InterPro" id="IPR012748">
    <property type="entry name" value="Rieske-like_NirD"/>
</dbReference>
<evidence type="ECO:0000256" key="6">
    <source>
        <dbReference type="ARBA" id="ARBA00023063"/>
    </source>
</evidence>
<dbReference type="Gene3D" id="2.102.10.10">
    <property type="entry name" value="Rieske [2Fe-2S] iron-sulphur domain"/>
    <property type="match status" value="1"/>
</dbReference>
<dbReference type="Pfam" id="PF13806">
    <property type="entry name" value="Rieske_2"/>
    <property type="match status" value="1"/>
</dbReference>
<gene>
    <name evidence="9" type="primary">nirD</name>
    <name evidence="9" type="ORF">J3S04_27155</name>
</gene>
<evidence type="ECO:0000256" key="4">
    <source>
        <dbReference type="ARBA" id="ARBA00023004"/>
    </source>
</evidence>
<organism evidence="9 10">
    <name type="scientific">Streptomyces griseocarneus</name>
    <dbReference type="NCBI Taxonomy" id="51201"/>
    <lineage>
        <taxon>Bacteria</taxon>
        <taxon>Bacillati</taxon>
        <taxon>Actinomycetota</taxon>
        <taxon>Actinomycetes</taxon>
        <taxon>Kitasatosporales</taxon>
        <taxon>Streptomycetaceae</taxon>
        <taxon>Streptomyces</taxon>
    </lineage>
</organism>
<dbReference type="Proteomes" id="UP000671836">
    <property type="component" value="Chromosome"/>
</dbReference>
<dbReference type="InterPro" id="IPR036922">
    <property type="entry name" value="Rieske_2Fe-2S_sf"/>
</dbReference>
<keyword evidence="2" id="KW-0479">Metal-binding</keyword>
<keyword evidence="1" id="KW-0001">2Fe-2S</keyword>
<evidence type="ECO:0000313" key="10">
    <source>
        <dbReference type="Proteomes" id="UP000671836"/>
    </source>
</evidence>
<keyword evidence="3" id="KW-0560">Oxidoreductase</keyword>
<evidence type="ECO:0000259" key="8">
    <source>
        <dbReference type="PROSITE" id="PS51296"/>
    </source>
</evidence>
<keyword evidence="4" id="KW-0408">Iron</keyword>
<dbReference type="SUPFAM" id="SSF50022">
    <property type="entry name" value="ISP domain"/>
    <property type="match status" value="1"/>
</dbReference>
<evidence type="ECO:0000256" key="7">
    <source>
        <dbReference type="SAM" id="MobiDB-lite"/>
    </source>
</evidence>
<feature type="domain" description="Rieske" evidence="8">
    <location>
        <begin position="21"/>
        <end position="104"/>
    </location>
</feature>
<dbReference type="InterPro" id="IPR017941">
    <property type="entry name" value="Rieske_2Fe-2S"/>
</dbReference>
<feature type="region of interest" description="Disordered" evidence="7">
    <location>
        <begin position="126"/>
        <end position="146"/>
    </location>
</feature>
<evidence type="ECO:0000256" key="5">
    <source>
        <dbReference type="ARBA" id="ARBA00023014"/>
    </source>
</evidence>
<keyword evidence="5" id="KW-0411">Iron-sulfur</keyword>
<keyword evidence="6" id="KW-0534">Nitrate assimilation</keyword>
<protein>
    <submittedName>
        <fullName evidence="9">Nitrite reductase small subunit NirD</fullName>
    </submittedName>
</protein>
<evidence type="ECO:0000256" key="1">
    <source>
        <dbReference type="ARBA" id="ARBA00022714"/>
    </source>
</evidence>
<reference evidence="9 10" key="1">
    <citation type="submission" date="2021-03" db="EMBL/GenBank/DDBJ databases">
        <title>Streptomyces strains.</title>
        <authorList>
            <person name="Lund M.B."/>
            <person name="Toerring T."/>
        </authorList>
    </citation>
    <scope>NUCLEOTIDE SEQUENCE [LARGE SCALE GENOMIC DNA]</scope>
    <source>
        <strain evidence="9 10">KCC S-1010</strain>
    </source>
</reference>
<dbReference type="NCBIfam" id="TIGR02378">
    <property type="entry name" value="nirD_assim_sml"/>
    <property type="match status" value="1"/>
</dbReference>
<dbReference type="PROSITE" id="PS51300">
    <property type="entry name" value="NIRD"/>
    <property type="match status" value="1"/>
</dbReference>
<sequence>MTGSLVEIEIEIEPGAGGPWRAVCAYHDLLPGRGTAVLVDGRQIALFRDRGGEVYAVGNRDPFSGAHVISRGLLGSRGATPVVVSPMYKQAFDLRTGACLDEPAGPGGEPAALPVWRVRLTPPASGCAGDVAPPNGGAHRPETTPS</sequence>
<dbReference type="RefSeq" id="WP_086572963.1">
    <property type="nucleotide sequence ID" value="NZ_CP071595.1"/>
</dbReference>
<dbReference type="EMBL" id="CP071595">
    <property type="protein sequence ID" value="QSY48699.1"/>
    <property type="molecule type" value="Genomic_DNA"/>
</dbReference>
<evidence type="ECO:0000256" key="2">
    <source>
        <dbReference type="ARBA" id="ARBA00022723"/>
    </source>
</evidence>
<dbReference type="CDD" id="cd03529">
    <property type="entry name" value="Rieske_NirD"/>
    <property type="match status" value="1"/>
</dbReference>
<evidence type="ECO:0000313" key="9">
    <source>
        <dbReference type="EMBL" id="QSY48699.1"/>
    </source>
</evidence>
<name>A0ABX7RP36_9ACTN</name>
<dbReference type="PANTHER" id="PTHR40562:SF1">
    <property type="entry name" value="NITRITE REDUCTASE (NADH) SMALL SUBUNIT"/>
    <property type="match status" value="1"/>
</dbReference>
<dbReference type="PROSITE" id="PS51296">
    <property type="entry name" value="RIESKE"/>
    <property type="match status" value="1"/>
</dbReference>